<accession>A0A345E0N6</accession>
<dbReference type="GO" id="GO:0012505">
    <property type="term" value="C:endomembrane system"/>
    <property type="evidence" value="ECO:0007669"/>
    <property type="project" value="UniProtKB-SubCell"/>
</dbReference>
<name>A0A345E0N6_9EURY</name>
<keyword evidence="3 5" id="KW-1133">Transmembrane helix</keyword>
<evidence type="ECO:0000313" key="7">
    <source>
        <dbReference type="EMBL" id="AXG05758.1"/>
    </source>
</evidence>
<evidence type="ECO:0000256" key="3">
    <source>
        <dbReference type="ARBA" id="ARBA00022989"/>
    </source>
</evidence>
<dbReference type="GO" id="GO:0035435">
    <property type="term" value="P:phosphate ion transmembrane transport"/>
    <property type="evidence" value="ECO:0007669"/>
    <property type="project" value="TreeGrafter"/>
</dbReference>
<dbReference type="RefSeq" id="WP_114584907.1">
    <property type="nucleotide sequence ID" value="NZ_CP031148.1"/>
</dbReference>
<keyword evidence="10" id="KW-1185">Reference proteome</keyword>
<dbReference type="EMBL" id="CP031148">
    <property type="protein sequence ID" value="AXG09095.1"/>
    <property type="molecule type" value="Genomic_DNA"/>
</dbReference>
<feature type="domain" description="Major facilitator superfamily (MFS) profile" evidence="6">
    <location>
        <begin position="14"/>
        <end position="423"/>
    </location>
</feature>
<dbReference type="PANTHER" id="PTHR43826">
    <property type="entry name" value="GLUCOSE-6-PHOSPHATE EXCHANGER SLC37A4"/>
    <property type="match status" value="1"/>
</dbReference>
<dbReference type="GO" id="GO:0016020">
    <property type="term" value="C:membrane"/>
    <property type="evidence" value="ECO:0007669"/>
    <property type="project" value="InterPro"/>
</dbReference>
<dbReference type="PIRSF" id="PIRSF002808">
    <property type="entry name" value="Hexose_phosphate_transp"/>
    <property type="match status" value="1"/>
</dbReference>
<dbReference type="InterPro" id="IPR036259">
    <property type="entry name" value="MFS_trans_sf"/>
</dbReference>
<reference evidence="8 9" key="1">
    <citation type="submission" date="2018-07" db="EMBL/GenBank/DDBJ databases">
        <title>Genome sequences of Haloplanus sp. CBA1112.</title>
        <authorList>
            <person name="Kim Y.B."/>
            <person name="Roh S.W."/>
        </authorList>
    </citation>
    <scope>NUCLEOTIDE SEQUENCE [LARGE SCALE GENOMIC DNA]</scope>
    <source>
        <strain evidence="8 9">CBA1112</strain>
    </source>
</reference>
<feature type="transmembrane region" description="Helical" evidence="5">
    <location>
        <begin position="354"/>
        <end position="377"/>
    </location>
</feature>
<feature type="transmembrane region" description="Helical" evidence="5">
    <location>
        <begin position="320"/>
        <end position="342"/>
    </location>
</feature>
<evidence type="ECO:0000256" key="1">
    <source>
        <dbReference type="ARBA" id="ARBA00004127"/>
    </source>
</evidence>
<accession>A0A345EA73</accession>
<gene>
    <name evidence="8" type="ORF">DU484_04035</name>
    <name evidence="7" type="ORF">DU500_04515</name>
</gene>
<evidence type="ECO:0000313" key="9">
    <source>
        <dbReference type="Proteomes" id="UP000252985"/>
    </source>
</evidence>
<organism evidence="7 10">
    <name type="scientific">Haloplanus rubicundus</name>
    <dbReference type="NCBI Taxonomy" id="1547898"/>
    <lineage>
        <taxon>Archaea</taxon>
        <taxon>Methanobacteriati</taxon>
        <taxon>Methanobacteriota</taxon>
        <taxon>Stenosarchaea group</taxon>
        <taxon>Halobacteria</taxon>
        <taxon>Halobacteriales</taxon>
        <taxon>Haloferacaceae</taxon>
        <taxon>Haloplanus</taxon>
    </lineage>
</organism>
<evidence type="ECO:0000256" key="2">
    <source>
        <dbReference type="ARBA" id="ARBA00022692"/>
    </source>
</evidence>
<reference evidence="7 10" key="2">
    <citation type="submission" date="2018-07" db="EMBL/GenBank/DDBJ databases">
        <title>Genome sequences of Haloplanus sp. CBA1113.</title>
        <authorList>
            <person name="Kim Y.B."/>
            <person name="Roh S.W."/>
        </authorList>
    </citation>
    <scope>NUCLEOTIDE SEQUENCE [LARGE SCALE GENOMIC DNA]</scope>
    <source>
        <strain evidence="7 10">CBA1113</strain>
    </source>
</reference>
<dbReference type="Proteomes" id="UP000252985">
    <property type="component" value="Chromosome"/>
</dbReference>
<dbReference type="Proteomes" id="UP000253273">
    <property type="component" value="Chromosome"/>
</dbReference>
<dbReference type="OrthoDB" id="29061at2157"/>
<keyword evidence="4 5" id="KW-0472">Membrane</keyword>
<dbReference type="GO" id="GO:0061513">
    <property type="term" value="F:glucose 6-phosphate:phosphate antiporter activity"/>
    <property type="evidence" value="ECO:0007669"/>
    <property type="project" value="TreeGrafter"/>
</dbReference>
<feature type="transmembrane region" description="Helical" evidence="5">
    <location>
        <begin position="295"/>
        <end position="314"/>
    </location>
</feature>
<dbReference type="KEGG" id="haj:DU500_04515"/>
<feature type="transmembrane region" description="Helical" evidence="5">
    <location>
        <begin position="228"/>
        <end position="252"/>
    </location>
</feature>
<evidence type="ECO:0000313" key="10">
    <source>
        <dbReference type="Proteomes" id="UP000253273"/>
    </source>
</evidence>
<feature type="transmembrane region" description="Helical" evidence="5">
    <location>
        <begin position="397"/>
        <end position="420"/>
    </location>
</feature>
<keyword evidence="2 5" id="KW-0812">Transmembrane</keyword>
<protein>
    <submittedName>
        <fullName evidence="7">MFS transporter</fullName>
    </submittedName>
</protein>
<feature type="transmembrane region" description="Helical" evidence="5">
    <location>
        <begin position="79"/>
        <end position="97"/>
    </location>
</feature>
<dbReference type="PANTHER" id="PTHR43826:SF3">
    <property type="entry name" value="GLUCOSE-6-PHOSPHATE EXCHANGER SLC37A4"/>
    <property type="match status" value="1"/>
</dbReference>
<dbReference type="GeneID" id="37286119"/>
<dbReference type="InterPro" id="IPR011701">
    <property type="entry name" value="MFS"/>
</dbReference>
<dbReference type="Pfam" id="PF07690">
    <property type="entry name" value="MFS_1"/>
    <property type="match status" value="1"/>
</dbReference>
<feature type="transmembrane region" description="Helical" evidence="5">
    <location>
        <begin position="264"/>
        <end position="283"/>
    </location>
</feature>
<feature type="transmembrane region" description="Helical" evidence="5">
    <location>
        <begin position="135"/>
        <end position="158"/>
    </location>
</feature>
<dbReference type="Gene3D" id="1.20.1250.20">
    <property type="entry name" value="MFS general substrate transporter like domains"/>
    <property type="match status" value="2"/>
</dbReference>
<dbReference type="KEGG" id="haq:DU484_04035"/>
<dbReference type="EMBL" id="CP031150">
    <property type="protein sequence ID" value="AXG05758.1"/>
    <property type="molecule type" value="Genomic_DNA"/>
</dbReference>
<feature type="transmembrane region" description="Helical" evidence="5">
    <location>
        <begin position="164"/>
        <end position="188"/>
    </location>
</feature>
<dbReference type="InterPro" id="IPR051337">
    <property type="entry name" value="OPA_Antiporter"/>
</dbReference>
<sequence>MSVWTNPRRRRWIGWVVLATGFALFSFHRVSTSVIADDLMRAFDTTGTELGVLHSSLFYIYALLQVPAGVFADRFGTRRVAAVGTLLMSAGVVAFAASDGYVLAFASRSIIGLGGSVIYISTLRYCANWYRTDEFATITGVTSAMAGIGGILATTPLAVGVAEFGWRTTLAAVGVVGLGSAVAVFAGVRDTPADAGLPPIEGASPPSETSFREAADHAKTVLADPLTWVLGAVFLSFVGTTFTVLGIWGVPFLVDRYGLSVRQASTYVLVGNLGFLFGPPAMGRLSDRLGVRAPIVAAAGACFAAGYGLLAVVGRPPLPVTGAVFFGATFVGGAGFVTLTLVKDRHPAEASGSATGAVNSLGFVGVAALPVVMGWLLDAFWTGAVVDGARVYTALGYRAAFAVAAAMGLVALGCSVWYWWATTRRSDRAQAQERSE</sequence>
<feature type="transmembrane region" description="Helical" evidence="5">
    <location>
        <begin position="52"/>
        <end position="72"/>
    </location>
</feature>
<dbReference type="SUPFAM" id="SSF103473">
    <property type="entry name" value="MFS general substrate transporter"/>
    <property type="match status" value="1"/>
</dbReference>
<feature type="transmembrane region" description="Helical" evidence="5">
    <location>
        <begin position="103"/>
        <end position="123"/>
    </location>
</feature>
<evidence type="ECO:0000259" key="6">
    <source>
        <dbReference type="PROSITE" id="PS50850"/>
    </source>
</evidence>
<comment type="subcellular location">
    <subcellularLocation>
        <location evidence="1">Endomembrane system</location>
        <topology evidence="1">Multi-pass membrane protein</topology>
    </subcellularLocation>
</comment>
<dbReference type="AlphaFoldDB" id="A0A345E0N6"/>
<proteinExistence type="predicted"/>
<evidence type="ECO:0000313" key="8">
    <source>
        <dbReference type="EMBL" id="AXG09095.1"/>
    </source>
</evidence>
<dbReference type="InterPro" id="IPR020846">
    <property type="entry name" value="MFS_dom"/>
</dbReference>
<dbReference type="InterPro" id="IPR000849">
    <property type="entry name" value="Sugar_P_transporter"/>
</dbReference>
<dbReference type="PROSITE" id="PS50850">
    <property type="entry name" value="MFS"/>
    <property type="match status" value="1"/>
</dbReference>
<evidence type="ECO:0000256" key="4">
    <source>
        <dbReference type="ARBA" id="ARBA00023136"/>
    </source>
</evidence>
<evidence type="ECO:0000256" key="5">
    <source>
        <dbReference type="SAM" id="Phobius"/>
    </source>
</evidence>